<evidence type="ECO:0000313" key="1">
    <source>
        <dbReference type="EMBL" id="NKY19462.1"/>
    </source>
</evidence>
<keyword evidence="2" id="KW-1185">Reference proteome</keyword>
<sequence length="85" mass="9636">MSNGRKINAPNTVELHIATIVEDSHFVHQVRTTLADLEAAVRAYFTNHEFFPGLDPQALSFDELIDTVRDREPCDVFYSTEEVAL</sequence>
<dbReference type="RefSeq" id="WP_168546458.1">
    <property type="nucleotide sequence ID" value="NZ_BAAAKS010000090.1"/>
</dbReference>
<proteinExistence type="predicted"/>
<gene>
    <name evidence="1" type="ORF">HF999_13935</name>
</gene>
<name>A0A846X5K0_9ACTN</name>
<protein>
    <submittedName>
        <fullName evidence="1">Uncharacterized protein</fullName>
    </submittedName>
</protein>
<accession>A0A846X5K0</accession>
<reference evidence="1 2" key="1">
    <citation type="submission" date="2020-04" db="EMBL/GenBank/DDBJ databases">
        <title>MicrobeNet Type strains.</title>
        <authorList>
            <person name="Nicholson A.C."/>
        </authorList>
    </citation>
    <scope>NUCLEOTIDE SEQUENCE [LARGE SCALE GENOMIC DNA]</scope>
    <source>
        <strain evidence="1 2">DSM 44113</strain>
    </source>
</reference>
<dbReference type="Proteomes" id="UP000582646">
    <property type="component" value="Unassembled WGS sequence"/>
</dbReference>
<comment type="caution">
    <text evidence="1">The sequence shown here is derived from an EMBL/GenBank/DDBJ whole genome shotgun (WGS) entry which is preliminary data.</text>
</comment>
<dbReference type="AlphaFoldDB" id="A0A846X5K0"/>
<evidence type="ECO:0000313" key="2">
    <source>
        <dbReference type="Proteomes" id="UP000582646"/>
    </source>
</evidence>
<organism evidence="1 2">
    <name type="scientific">Tsukamurella spumae</name>
    <dbReference type="NCBI Taxonomy" id="44753"/>
    <lineage>
        <taxon>Bacteria</taxon>
        <taxon>Bacillati</taxon>
        <taxon>Actinomycetota</taxon>
        <taxon>Actinomycetes</taxon>
        <taxon>Mycobacteriales</taxon>
        <taxon>Tsukamurellaceae</taxon>
        <taxon>Tsukamurella</taxon>
    </lineage>
</organism>
<dbReference type="EMBL" id="JAAXOQ010000018">
    <property type="protein sequence ID" value="NKY19462.1"/>
    <property type="molecule type" value="Genomic_DNA"/>
</dbReference>